<dbReference type="EMBL" id="BK015484">
    <property type="protein sequence ID" value="DAE09243.1"/>
    <property type="molecule type" value="Genomic_DNA"/>
</dbReference>
<proteinExistence type="predicted"/>
<organism evidence="1">
    <name type="scientific">Siphoviridae sp. ctkJH11</name>
    <dbReference type="NCBI Taxonomy" id="2825641"/>
    <lineage>
        <taxon>Viruses</taxon>
        <taxon>Duplodnaviria</taxon>
        <taxon>Heunggongvirae</taxon>
        <taxon>Uroviricota</taxon>
        <taxon>Caudoviricetes</taxon>
    </lineage>
</organism>
<sequence length="54" mass="6245">MIIHSPSSGLYSAGELKDMTIKEIRKLAEGQGYEITRTAKKDIIEEYMRQQEEK</sequence>
<accession>A0A8S5PRV4</accession>
<name>A0A8S5PRV4_9CAUD</name>
<reference evidence="1" key="1">
    <citation type="journal article" date="2021" name="Proc. Natl. Acad. Sci. U.S.A.">
        <title>A Catalog of Tens of Thousands of Viruses from Human Metagenomes Reveals Hidden Associations with Chronic Diseases.</title>
        <authorList>
            <person name="Tisza M.J."/>
            <person name="Buck C.B."/>
        </authorList>
    </citation>
    <scope>NUCLEOTIDE SEQUENCE</scope>
    <source>
        <strain evidence="1">CtkJH11</strain>
    </source>
</reference>
<evidence type="ECO:0000313" key="1">
    <source>
        <dbReference type="EMBL" id="DAE09243.1"/>
    </source>
</evidence>
<protein>
    <submittedName>
        <fullName evidence="1">Rho termination factor, N-terminal domain</fullName>
    </submittedName>
</protein>